<name>A0A1F6V3Q4_9PROT</name>
<keyword evidence="4 5" id="KW-0472">Membrane</keyword>
<evidence type="ECO:0000313" key="6">
    <source>
        <dbReference type="EMBL" id="OGI64248.1"/>
    </source>
</evidence>
<sequence>MYLIPMGLLLQTGGDISAAHAESLTWAGYGRSLVPVILGNIVGGSGLVALVYYVIYRHGRDRGNKSRNGK</sequence>
<evidence type="ECO:0008006" key="8">
    <source>
        <dbReference type="Google" id="ProtNLM"/>
    </source>
</evidence>
<evidence type="ECO:0000256" key="1">
    <source>
        <dbReference type="ARBA" id="ARBA00004141"/>
    </source>
</evidence>
<protein>
    <recommendedName>
        <fullName evidence="8">Formate transporter</fullName>
    </recommendedName>
</protein>
<comment type="caution">
    <text evidence="6">The sequence shown here is derived from an EMBL/GenBank/DDBJ whole genome shotgun (WGS) entry which is preliminary data.</text>
</comment>
<comment type="subcellular location">
    <subcellularLocation>
        <location evidence="1">Membrane</location>
        <topology evidence="1">Multi-pass membrane protein</topology>
    </subcellularLocation>
</comment>
<evidence type="ECO:0000313" key="7">
    <source>
        <dbReference type="Proteomes" id="UP000179076"/>
    </source>
</evidence>
<keyword evidence="2 5" id="KW-0812">Transmembrane</keyword>
<feature type="transmembrane region" description="Helical" evidence="5">
    <location>
        <begin position="37"/>
        <end position="56"/>
    </location>
</feature>
<dbReference type="InterPro" id="IPR023271">
    <property type="entry name" value="Aquaporin-like"/>
</dbReference>
<gene>
    <name evidence="6" type="ORF">A2W18_08945</name>
</gene>
<dbReference type="Proteomes" id="UP000179076">
    <property type="component" value="Unassembled WGS sequence"/>
</dbReference>
<reference evidence="6 7" key="1">
    <citation type="journal article" date="2016" name="Nat. Commun.">
        <title>Thousands of microbial genomes shed light on interconnected biogeochemical processes in an aquifer system.</title>
        <authorList>
            <person name="Anantharaman K."/>
            <person name="Brown C.T."/>
            <person name="Hug L.A."/>
            <person name="Sharon I."/>
            <person name="Castelle C.J."/>
            <person name="Probst A.J."/>
            <person name="Thomas B.C."/>
            <person name="Singh A."/>
            <person name="Wilkins M.J."/>
            <person name="Karaoz U."/>
            <person name="Brodie E.L."/>
            <person name="Williams K.H."/>
            <person name="Hubbard S.S."/>
            <person name="Banfield J.F."/>
        </authorList>
    </citation>
    <scope>NUCLEOTIDE SEQUENCE [LARGE SCALE GENOMIC DNA]</scope>
</reference>
<dbReference type="AlphaFoldDB" id="A0A1F6V3Q4"/>
<evidence type="ECO:0000256" key="2">
    <source>
        <dbReference type="ARBA" id="ARBA00022692"/>
    </source>
</evidence>
<evidence type="ECO:0000256" key="4">
    <source>
        <dbReference type="ARBA" id="ARBA00023136"/>
    </source>
</evidence>
<organism evidence="6 7">
    <name type="scientific">Candidatus Muproteobacteria bacterium RBG_16_60_9</name>
    <dbReference type="NCBI Taxonomy" id="1817755"/>
    <lineage>
        <taxon>Bacteria</taxon>
        <taxon>Pseudomonadati</taxon>
        <taxon>Pseudomonadota</taxon>
        <taxon>Candidatus Muproteobacteria</taxon>
    </lineage>
</organism>
<dbReference type="EMBL" id="MFSP01000139">
    <property type="protein sequence ID" value="OGI64248.1"/>
    <property type="molecule type" value="Genomic_DNA"/>
</dbReference>
<evidence type="ECO:0000256" key="3">
    <source>
        <dbReference type="ARBA" id="ARBA00022989"/>
    </source>
</evidence>
<dbReference type="GO" id="GO:0016020">
    <property type="term" value="C:membrane"/>
    <property type="evidence" value="ECO:0007669"/>
    <property type="project" value="UniProtKB-SubCell"/>
</dbReference>
<dbReference type="Gene3D" id="1.20.1080.10">
    <property type="entry name" value="Glycerol uptake facilitator protein"/>
    <property type="match status" value="1"/>
</dbReference>
<proteinExistence type="predicted"/>
<evidence type="ECO:0000256" key="5">
    <source>
        <dbReference type="SAM" id="Phobius"/>
    </source>
</evidence>
<keyword evidence="3 5" id="KW-1133">Transmembrane helix</keyword>
<accession>A0A1F6V3Q4</accession>